<feature type="compositionally biased region" description="Pro residues" evidence="13">
    <location>
        <begin position="2128"/>
        <end position="2141"/>
    </location>
</feature>
<feature type="compositionally biased region" description="Polar residues" evidence="13">
    <location>
        <begin position="2163"/>
        <end position="2172"/>
    </location>
</feature>
<name>A0A6A2X7A6_HIBSY</name>
<reference evidence="18" key="1">
    <citation type="submission" date="2019-09" db="EMBL/GenBank/DDBJ databases">
        <title>Draft genome information of white flower Hibiscus syriacus.</title>
        <authorList>
            <person name="Kim Y.-M."/>
        </authorList>
    </citation>
    <scope>NUCLEOTIDE SEQUENCE [LARGE SCALE GENOMIC DNA]</scope>
    <source>
        <strain evidence="18">YM2019G1</strain>
    </source>
</reference>
<dbReference type="Gene3D" id="3.40.50.10810">
    <property type="entry name" value="Tandem AAA-ATPase domain"/>
    <property type="match status" value="1"/>
</dbReference>
<evidence type="ECO:0000259" key="16">
    <source>
        <dbReference type="PROSITE" id="PS51192"/>
    </source>
</evidence>
<feature type="domain" description="Helicase ATP-binding" evidence="16">
    <location>
        <begin position="788"/>
        <end position="965"/>
    </location>
</feature>
<dbReference type="SUPFAM" id="SSF54160">
    <property type="entry name" value="Chromo domain-like"/>
    <property type="match status" value="2"/>
</dbReference>
<feature type="region of interest" description="Disordered" evidence="13">
    <location>
        <begin position="1616"/>
        <end position="1651"/>
    </location>
</feature>
<dbReference type="Gene3D" id="1.10.10.60">
    <property type="entry name" value="Homeodomain-like"/>
    <property type="match status" value="1"/>
</dbReference>
<dbReference type="InterPro" id="IPR019787">
    <property type="entry name" value="Znf_PHD-finger"/>
</dbReference>
<dbReference type="Gene3D" id="3.30.40.10">
    <property type="entry name" value="Zinc/RING finger domain, C3HC4 (zinc finger)"/>
    <property type="match status" value="1"/>
</dbReference>
<feature type="region of interest" description="Disordered" evidence="13">
    <location>
        <begin position="1955"/>
        <end position="1989"/>
    </location>
</feature>
<dbReference type="InterPro" id="IPR014001">
    <property type="entry name" value="Helicase_ATP-bd"/>
</dbReference>
<dbReference type="PROSITE" id="PS50016">
    <property type="entry name" value="ZF_PHD_2"/>
    <property type="match status" value="1"/>
</dbReference>
<evidence type="ECO:0000256" key="8">
    <source>
        <dbReference type="ARBA" id="ARBA00022833"/>
    </source>
</evidence>
<keyword evidence="3" id="KW-0479">Metal-binding</keyword>
<evidence type="ECO:0000256" key="4">
    <source>
        <dbReference type="ARBA" id="ARBA00022737"/>
    </source>
</evidence>
<dbReference type="GO" id="GO:0016887">
    <property type="term" value="F:ATP hydrolysis activity"/>
    <property type="evidence" value="ECO:0007669"/>
    <property type="project" value="TreeGrafter"/>
</dbReference>
<evidence type="ECO:0000256" key="7">
    <source>
        <dbReference type="ARBA" id="ARBA00022801"/>
    </source>
</evidence>
<keyword evidence="9" id="KW-0067">ATP-binding</keyword>
<feature type="region of interest" description="Disordered" evidence="13">
    <location>
        <begin position="27"/>
        <end position="63"/>
    </location>
</feature>
<feature type="domain" description="PHD-type" evidence="15">
    <location>
        <begin position="72"/>
        <end position="119"/>
    </location>
</feature>
<accession>A0A6A2X7A6</accession>
<dbReference type="Pfam" id="PF06465">
    <property type="entry name" value="DUF1087"/>
    <property type="match status" value="1"/>
</dbReference>
<dbReference type="InterPro" id="IPR001965">
    <property type="entry name" value="Znf_PHD"/>
</dbReference>
<dbReference type="SMART" id="SM00490">
    <property type="entry name" value="HELICc"/>
    <property type="match status" value="1"/>
</dbReference>
<dbReference type="Pfam" id="PF00628">
    <property type="entry name" value="PHD"/>
    <property type="match status" value="1"/>
</dbReference>
<keyword evidence="10" id="KW-0175">Coiled coil</keyword>
<dbReference type="PROSITE" id="PS51194">
    <property type="entry name" value="HELICASE_CTER"/>
    <property type="match status" value="1"/>
</dbReference>
<dbReference type="InterPro" id="IPR049730">
    <property type="entry name" value="SNF2/RAD54-like_C"/>
</dbReference>
<feature type="region of interest" description="Disordered" evidence="13">
    <location>
        <begin position="2128"/>
        <end position="2174"/>
    </location>
</feature>
<dbReference type="CDD" id="cd18793">
    <property type="entry name" value="SF2_C_SNF"/>
    <property type="match status" value="1"/>
</dbReference>
<dbReference type="InterPro" id="IPR019786">
    <property type="entry name" value="Zinc_finger_PHD-type_CS"/>
</dbReference>
<feature type="region of interest" description="Disordered" evidence="13">
    <location>
        <begin position="255"/>
        <end position="392"/>
    </location>
</feature>
<keyword evidence="7" id="KW-0378">Hydrolase</keyword>
<dbReference type="SMART" id="SM00298">
    <property type="entry name" value="CHROMO"/>
    <property type="match status" value="2"/>
</dbReference>
<proteinExistence type="inferred from homology"/>
<dbReference type="EMBL" id="VEPZ02001481">
    <property type="protein sequence ID" value="KAE8671121.1"/>
    <property type="molecule type" value="Genomic_DNA"/>
</dbReference>
<dbReference type="GO" id="GO:0000785">
    <property type="term" value="C:chromatin"/>
    <property type="evidence" value="ECO:0007669"/>
    <property type="project" value="TreeGrafter"/>
</dbReference>
<evidence type="ECO:0000256" key="9">
    <source>
        <dbReference type="ARBA" id="ARBA00022840"/>
    </source>
</evidence>
<gene>
    <name evidence="18" type="ORF">F3Y22_tig00111993pilonHSYRG00055</name>
</gene>
<evidence type="ECO:0000259" key="14">
    <source>
        <dbReference type="PROSITE" id="PS50013"/>
    </source>
</evidence>
<protein>
    <submittedName>
        <fullName evidence="18">Protein CHROMATIN REMODELING 4</fullName>
    </submittedName>
</protein>
<dbReference type="InterPro" id="IPR013083">
    <property type="entry name" value="Znf_RING/FYVE/PHD"/>
</dbReference>
<feature type="compositionally biased region" description="Basic and acidic residues" evidence="13">
    <location>
        <begin position="283"/>
        <end position="304"/>
    </location>
</feature>
<keyword evidence="4" id="KW-0677">Repeat</keyword>
<keyword evidence="19" id="KW-1185">Reference proteome</keyword>
<evidence type="ECO:0000313" key="18">
    <source>
        <dbReference type="EMBL" id="KAE8671121.1"/>
    </source>
</evidence>
<dbReference type="SMART" id="SM00249">
    <property type="entry name" value="PHD"/>
    <property type="match status" value="1"/>
</dbReference>
<dbReference type="SMART" id="SM00487">
    <property type="entry name" value="DEXDc"/>
    <property type="match status" value="1"/>
</dbReference>
<dbReference type="Gene3D" id="2.40.50.40">
    <property type="match status" value="2"/>
</dbReference>
<dbReference type="InterPro" id="IPR027417">
    <property type="entry name" value="P-loop_NTPase"/>
</dbReference>
<dbReference type="PROSITE" id="PS01359">
    <property type="entry name" value="ZF_PHD_1"/>
    <property type="match status" value="1"/>
</dbReference>
<dbReference type="InterPro" id="IPR011011">
    <property type="entry name" value="Znf_FYVE_PHD"/>
</dbReference>
<sequence>MKDISSLNSKMINRNWVLKRKRRKLPCGPSLANGKEENLVSESPRSSSAKRRLKGENSSGQLSKKKGNDGYYYECVICDLGGNLLCCDNCPSTYHLQCLDPPLKRIPTGKWQCPKCCNTDPLKPTHLDSISKRARSKTIKTKAQTGIKSPATEKVSPIFGTSIIAKKRPSSSKGKSDVAQEVDTFKKEPETSHIDVPSNPSLASLGVPEEGGSSCANVGDGNKPVAYPTGLYAERKFTPVAGGSLCVDIEDGVKPVASPAGSSAEQKLTPVTGEVLSHSKSTNSEKKEALEPKNELSCDNEAPRNKIVLAIGLAKRKNRKRKQKVGSEASQKKHKRDKGNNAVRTSKNKSSKENSIDPGTSKSHKKRKPVSHGVSASLSKDDNGSKNFDSQKKDEMLPEAAAHLSIELDKGTLSAPLICEDSVPAEVLQVDRVLGCRVQGDNASVLHHASATLSEDVLSDDFVIAVNPSRLSEENSVCDIGSDIVTAENLTDGCPKTLKSSDKEESTKNDIRVDKMNVYRRSVTKKCKGGDFGDLVSKDTKDSVGAFINDKEQEESAVSLEDSGKRNENIVVEELNAADVSVKSHGTIEAPKVCEVPAKAKEISVGKKISSSVENKVQGPSVIEFASSKEETVSYDFFVKWVGMSHIHNCWISESQLKNLAKRKLENYKAKYGTTVINICEEKWKKPQRVISLRVSNNVQEVFVKWTGLPYDECTWERLDEPVLQQSSHLIDQFGKFEHQTWENDATKDEVREKGEQQHDIVSLVEQPKELKGGSLFPHQLEALNWLRRCWHKSKNVILADEMGLGKTVSAISFISSLHFEFKATLPCLVLVPLSTMPNWLAEFSLWAPDLNVVEYHGCAKARAIIRQFEWHASDPNNSSRKTASYKFNVLLTTYEMILVDSSHLRGVPWEVLVVDEGHRLKNSGSKLFSLLNTFSFQHRVLLTGTPLQNNIGEMYNLLNFLQPASFPSLSSFEEKFNDLTTAEKVEELKKLVAPHMLRRLKRDAMKNIPPKTERMVPVELSSIQAEYYRAMLTKNYQILRNIGKGVAQQSMLNIVMQLRKVCNHPYLIPGTEPESGSLEFLHEMRIKASAKLTLLHSMLKVLYREGHRVLIFSQMTKLLDILEDYLTIEFGPKTYERVDGSVSVADRQTAITRFNQDKSRFVFLLSTRSCGLGINLATADTVIIYDSDFNPHADIQAMNRAHRIGQSNRLLVYRLVVRASVEERILQLAKKKLMLDQLFVSKSGSQKEVEDILRWGTEELFIDSSTGKDSGEGNNNKEDAVMDIEHKLRKKVGGLGDVYQDKCTDGSNKIAWDENAILKLLDRSNLQSGTTDVEGDLENDMLGSVKSVEWNDETTEEPGGGESPPAVADDIAEQTFEKKEENVLNGTEENEWDKLLRVRWEKYQSEEEATLGRGKRQRKAVSYREAYTPHPNETMIEQSGGEEEKEPDAEPEREYTPAGRALKAKYTKLRARQKKRLARKNAIEEACPSEGFLGLESAAQCPSVNERDGDHVNKSDQRSDKEKCLVIDLEDNKLGHSSDEPKRTDDSILRLGRLSKHKRSGQLNLSVNPLHQSSPDIILNSHQGISYNNSLPTNNLPVLGLCAPNASQLDTFHKSFSRSNGRQSRAGSGPEFPFSLAPTTGPSTEKEAKGQEATLDKLKLQDASPEVLQCLKIGSQDSWLPYNPYPLPASQGKVFDRVESSGASSSGFQEKMLLPNMPFDEKLLPRFPLPTKSMMTSHHDLLPSLSLGSRLDAVNDSMQDLPTMPLLPNLKFPPLDVPRYNQQERDMPPTLGLGQFPSISSFPENHRRVLENIMMRTGSGSGNLYKKKSKVEYWSEDELDFLWIGVRRHGRGSWDAMLRDPRLNFSKYKTSEDLATRWEEEQLKFVDCSVFPVPKFPKITKTTKPSSLFPSIPDGMMTRALQGSRFVAPSKFQAHLTDMKLGFSDQLRLQDDNFPSIPTWNPDKSRANVSADSVAGPSDRPGPAANLPSEKPFFLNSFGASNLASSLNCTSSFDLHREEDDYGTMKYGKLPSILDKSLNILRDFQNNGGSGESAGSGFLSDPNKRLNLSYSKGKEVVGNSSSKNKLPHWLREAVSVPAKPPYPGLPPTVSAIAESVRVLYGEDKPTIPPFVVPGPPPPQPKDPRHSLKKKKKRKSHMFRQVQPDTAGSSRLSPACSIPLAPPFHLLPQSITGTAGLPLMESDFSRPPLNLSTIYPPSSSAYLHPPKKSSMGLSPSPEVVQLVASCVASGPHFSPTSDTTNSSLPDGNLPLPKPVGEVGYPDSQGVSDKGKAKLSPPADVQDHSPEEGQDVPDCCGDSSKTQSDLFRPEQHNVEEISSEGTVSDHPVSDHDADE</sequence>
<evidence type="ECO:0000256" key="13">
    <source>
        <dbReference type="SAM" id="MobiDB-lite"/>
    </source>
</evidence>
<dbReference type="SUPFAM" id="SSF46689">
    <property type="entry name" value="Homeodomain-like"/>
    <property type="match status" value="1"/>
</dbReference>
<dbReference type="Gene3D" id="3.40.50.300">
    <property type="entry name" value="P-loop containing nucleotide triphosphate hydrolases"/>
    <property type="match status" value="1"/>
</dbReference>
<evidence type="ECO:0000256" key="3">
    <source>
        <dbReference type="ARBA" id="ARBA00022723"/>
    </source>
</evidence>
<comment type="subcellular location">
    <subcellularLocation>
        <location evidence="1">Nucleus</location>
    </subcellularLocation>
</comment>
<dbReference type="FunFam" id="3.40.50.300:FF:000607">
    <property type="entry name" value="chromodomain-helicase-DNA-binding protein 1-like isoform X1"/>
    <property type="match status" value="1"/>
</dbReference>
<comment type="caution">
    <text evidence="18">The sequence shown here is derived from an EMBL/GenBank/DDBJ whole genome shotgun (WGS) entry which is preliminary data.</text>
</comment>
<feature type="region of interest" description="Disordered" evidence="13">
    <location>
        <begin position="1407"/>
        <end position="1467"/>
    </location>
</feature>
<dbReference type="InterPro" id="IPR038718">
    <property type="entry name" value="SNF2-like_sf"/>
</dbReference>
<dbReference type="InterPro" id="IPR009057">
    <property type="entry name" value="Homeodomain-like_sf"/>
</dbReference>
<evidence type="ECO:0000259" key="17">
    <source>
        <dbReference type="PROSITE" id="PS51194"/>
    </source>
</evidence>
<feature type="domain" description="Chromo" evidence="14">
    <location>
        <begin position="685"/>
        <end position="746"/>
    </location>
</feature>
<dbReference type="GO" id="GO:0003677">
    <property type="term" value="F:DNA binding"/>
    <property type="evidence" value="ECO:0007669"/>
    <property type="project" value="TreeGrafter"/>
</dbReference>
<feature type="domain" description="Chromo" evidence="14">
    <location>
        <begin position="617"/>
        <end position="671"/>
    </location>
</feature>
<evidence type="ECO:0000256" key="5">
    <source>
        <dbReference type="ARBA" id="ARBA00022741"/>
    </source>
</evidence>
<dbReference type="InterPro" id="IPR009463">
    <property type="entry name" value="DUF1087"/>
</dbReference>
<dbReference type="SUPFAM" id="SSF57903">
    <property type="entry name" value="FYVE/PHD zinc finger"/>
    <property type="match status" value="1"/>
</dbReference>
<dbReference type="InterPro" id="IPR000330">
    <property type="entry name" value="SNF2_N"/>
</dbReference>
<dbReference type="CDD" id="cd18659">
    <property type="entry name" value="CD2_tandem"/>
    <property type="match status" value="1"/>
</dbReference>
<keyword evidence="8" id="KW-0862">Zinc</keyword>
<feature type="compositionally biased region" description="Polar residues" evidence="13">
    <location>
        <begin position="2254"/>
        <end position="2265"/>
    </location>
</feature>
<feature type="region of interest" description="Disordered" evidence="13">
    <location>
        <begin position="2251"/>
        <end position="2354"/>
    </location>
</feature>
<evidence type="ECO:0000259" key="15">
    <source>
        <dbReference type="PROSITE" id="PS50016"/>
    </source>
</evidence>
<dbReference type="GO" id="GO:0008270">
    <property type="term" value="F:zinc ion binding"/>
    <property type="evidence" value="ECO:0007669"/>
    <property type="project" value="UniProtKB-KW"/>
</dbReference>
<dbReference type="GO" id="GO:0005634">
    <property type="term" value="C:nucleus"/>
    <property type="evidence" value="ECO:0007669"/>
    <property type="project" value="UniProtKB-SubCell"/>
</dbReference>
<evidence type="ECO:0000256" key="6">
    <source>
        <dbReference type="ARBA" id="ARBA00022771"/>
    </source>
</evidence>
<comment type="similarity">
    <text evidence="2">Belongs to the SNF2/RAD54 helicase family.</text>
</comment>
<keyword evidence="6 12" id="KW-0863">Zinc-finger</keyword>
<feature type="compositionally biased region" description="Basic residues" evidence="13">
    <location>
        <begin position="314"/>
        <end position="324"/>
    </location>
</feature>
<dbReference type="InterPro" id="IPR016197">
    <property type="entry name" value="Chromo-like_dom_sf"/>
</dbReference>
<evidence type="ECO:0000256" key="11">
    <source>
        <dbReference type="ARBA" id="ARBA00023242"/>
    </source>
</evidence>
<organism evidence="18 19">
    <name type="scientific">Hibiscus syriacus</name>
    <name type="common">Rose of Sharon</name>
    <dbReference type="NCBI Taxonomy" id="106335"/>
    <lineage>
        <taxon>Eukaryota</taxon>
        <taxon>Viridiplantae</taxon>
        <taxon>Streptophyta</taxon>
        <taxon>Embryophyta</taxon>
        <taxon>Tracheophyta</taxon>
        <taxon>Spermatophyta</taxon>
        <taxon>Magnoliopsida</taxon>
        <taxon>eudicotyledons</taxon>
        <taxon>Gunneridae</taxon>
        <taxon>Pentapetalae</taxon>
        <taxon>rosids</taxon>
        <taxon>malvids</taxon>
        <taxon>Malvales</taxon>
        <taxon>Malvaceae</taxon>
        <taxon>Malvoideae</taxon>
        <taxon>Hibiscus</taxon>
    </lineage>
</organism>
<dbReference type="InterPro" id="IPR023780">
    <property type="entry name" value="Chromo_domain"/>
</dbReference>
<dbReference type="GO" id="GO:0140658">
    <property type="term" value="F:ATP-dependent chromatin remodeler activity"/>
    <property type="evidence" value="ECO:0007669"/>
    <property type="project" value="TreeGrafter"/>
</dbReference>
<dbReference type="SMART" id="SM01147">
    <property type="entry name" value="DUF1087"/>
    <property type="match status" value="1"/>
</dbReference>
<dbReference type="PROSITE" id="PS50013">
    <property type="entry name" value="CHROMO_2"/>
    <property type="match status" value="2"/>
</dbReference>
<dbReference type="Proteomes" id="UP000436088">
    <property type="component" value="Unassembled WGS sequence"/>
</dbReference>
<dbReference type="InterPro" id="IPR001650">
    <property type="entry name" value="Helicase_C-like"/>
</dbReference>
<feature type="region of interest" description="Disordered" evidence="13">
    <location>
        <begin position="166"/>
        <end position="220"/>
    </location>
</feature>
<dbReference type="PROSITE" id="PS51192">
    <property type="entry name" value="HELICASE_ATP_BIND_1"/>
    <property type="match status" value="1"/>
</dbReference>
<dbReference type="PANTHER" id="PTHR45623:SF28">
    <property type="entry name" value="PROTEIN CHROMATIN REMODELING 4"/>
    <property type="match status" value="1"/>
</dbReference>
<dbReference type="InterPro" id="IPR000953">
    <property type="entry name" value="Chromo/chromo_shadow_dom"/>
</dbReference>
<feature type="compositionally biased region" description="Basic and acidic residues" evidence="13">
    <location>
        <begin position="174"/>
        <end position="193"/>
    </location>
</feature>
<evidence type="ECO:0000256" key="10">
    <source>
        <dbReference type="ARBA" id="ARBA00023054"/>
    </source>
</evidence>
<dbReference type="GO" id="GO:0042393">
    <property type="term" value="F:histone binding"/>
    <property type="evidence" value="ECO:0007669"/>
    <property type="project" value="TreeGrafter"/>
</dbReference>
<evidence type="ECO:0000256" key="12">
    <source>
        <dbReference type="PROSITE-ProRule" id="PRU00146"/>
    </source>
</evidence>
<feature type="compositionally biased region" description="Basic residues" evidence="13">
    <location>
        <begin position="2147"/>
        <end position="2158"/>
    </location>
</feature>
<feature type="domain" description="Helicase C-terminal" evidence="17">
    <location>
        <begin position="1095"/>
        <end position="1254"/>
    </location>
</feature>
<keyword evidence="11" id="KW-0539">Nucleus</keyword>
<dbReference type="Pfam" id="PF00271">
    <property type="entry name" value="Helicase_C"/>
    <property type="match status" value="1"/>
</dbReference>
<dbReference type="SUPFAM" id="SSF52540">
    <property type="entry name" value="P-loop containing nucleoside triphosphate hydrolases"/>
    <property type="match status" value="2"/>
</dbReference>
<dbReference type="CDD" id="cd15532">
    <property type="entry name" value="PHD2_CHD_II"/>
    <property type="match status" value="1"/>
</dbReference>
<evidence type="ECO:0000256" key="1">
    <source>
        <dbReference type="ARBA" id="ARBA00004123"/>
    </source>
</evidence>
<dbReference type="OrthoDB" id="5857104at2759"/>
<dbReference type="GO" id="GO:0003682">
    <property type="term" value="F:chromatin binding"/>
    <property type="evidence" value="ECO:0007669"/>
    <property type="project" value="TreeGrafter"/>
</dbReference>
<dbReference type="Pfam" id="PF00176">
    <property type="entry name" value="SNF2-rel_dom"/>
    <property type="match status" value="1"/>
</dbReference>
<dbReference type="GO" id="GO:0005524">
    <property type="term" value="F:ATP binding"/>
    <property type="evidence" value="ECO:0007669"/>
    <property type="project" value="UniProtKB-KW"/>
</dbReference>
<feature type="compositionally biased region" description="Polar residues" evidence="13">
    <location>
        <begin position="1618"/>
        <end position="1627"/>
    </location>
</feature>
<dbReference type="Pfam" id="PF00385">
    <property type="entry name" value="Chromo"/>
    <property type="match status" value="1"/>
</dbReference>
<feature type="compositionally biased region" description="Basic and acidic residues" evidence="13">
    <location>
        <begin position="379"/>
        <end position="392"/>
    </location>
</feature>
<keyword evidence="5" id="KW-0547">Nucleotide-binding</keyword>
<dbReference type="CDD" id="cd11660">
    <property type="entry name" value="SANT_TRF"/>
    <property type="match status" value="1"/>
</dbReference>
<dbReference type="PANTHER" id="PTHR45623">
    <property type="entry name" value="CHROMODOMAIN-HELICASE-DNA-BINDING PROTEIN 3-RELATED-RELATED"/>
    <property type="match status" value="1"/>
</dbReference>
<evidence type="ECO:0000256" key="2">
    <source>
        <dbReference type="ARBA" id="ARBA00007025"/>
    </source>
</evidence>
<evidence type="ECO:0000313" key="19">
    <source>
        <dbReference type="Proteomes" id="UP000436088"/>
    </source>
</evidence>